<dbReference type="InterPro" id="IPR059031">
    <property type="entry name" value="SH3_20"/>
</dbReference>
<organism evidence="12 13">
    <name type="scientific">Ridgeia piscesae</name>
    <name type="common">Tubeworm</name>
    <dbReference type="NCBI Taxonomy" id="27915"/>
    <lineage>
        <taxon>Eukaryota</taxon>
        <taxon>Metazoa</taxon>
        <taxon>Spiralia</taxon>
        <taxon>Lophotrochozoa</taxon>
        <taxon>Annelida</taxon>
        <taxon>Polychaeta</taxon>
        <taxon>Sedentaria</taxon>
        <taxon>Canalipalpata</taxon>
        <taxon>Sabellida</taxon>
        <taxon>Siboglinidae</taxon>
        <taxon>Ridgeia</taxon>
    </lineage>
</organism>
<feature type="compositionally biased region" description="Basic and acidic residues" evidence="10">
    <location>
        <begin position="606"/>
        <end position="641"/>
    </location>
</feature>
<keyword evidence="5" id="KW-0963">Cytoplasm</keyword>
<keyword evidence="13" id="KW-1185">Reference proteome</keyword>
<dbReference type="Pfam" id="PF00018">
    <property type="entry name" value="SH3_1"/>
    <property type="match status" value="1"/>
</dbReference>
<dbReference type="GO" id="GO:0005886">
    <property type="term" value="C:plasma membrane"/>
    <property type="evidence" value="ECO:0007669"/>
    <property type="project" value="UniProtKB-SubCell"/>
</dbReference>
<dbReference type="PANTHER" id="PTHR15135">
    <property type="entry name" value="STAC"/>
    <property type="match status" value="1"/>
</dbReference>
<feature type="compositionally biased region" description="Basic and acidic residues" evidence="10">
    <location>
        <begin position="307"/>
        <end position="354"/>
    </location>
</feature>
<dbReference type="SUPFAM" id="SSF50044">
    <property type="entry name" value="SH3-domain"/>
    <property type="match status" value="1"/>
</dbReference>
<feature type="domain" description="SH3" evidence="11">
    <location>
        <begin position="1269"/>
        <end position="1328"/>
    </location>
</feature>
<proteinExistence type="predicted"/>
<evidence type="ECO:0000256" key="5">
    <source>
        <dbReference type="ARBA" id="ARBA00022490"/>
    </source>
</evidence>
<protein>
    <recommendedName>
        <fullName evidence="11">SH3 domain-containing protein</fullName>
    </recommendedName>
</protein>
<comment type="subcellular location">
    <subcellularLocation>
        <location evidence="1">Cell membrane</location>
    </subcellularLocation>
    <subcellularLocation>
        <location evidence="2">Cytoplasm</location>
    </subcellularLocation>
</comment>
<evidence type="ECO:0000256" key="6">
    <source>
        <dbReference type="ARBA" id="ARBA00022737"/>
    </source>
</evidence>
<name>A0AAD9UIP3_RIDPI</name>
<comment type="caution">
    <text evidence="12">The sequence shown here is derived from an EMBL/GenBank/DDBJ whole genome shotgun (WGS) entry which is preliminary data.</text>
</comment>
<dbReference type="Gene3D" id="2.30.30.40">
    <property type="entry name" value="SH3 Domains"/>
    <property type="match status" value="1"/>
</dbReference>
<keyword evidence="3 9" id="KW-0728">SH3 domain</keyword>
<keyword evidence="7" id="KW-0863">Zinc-finger</keyword>
<dbReference type="PROSITE" id="PS50002">
    <property type="entry name" value="SH3"/>
    <property type="match status" value="1"/>
</dbReference>
<feature type="compositionally biased region" description="Basic residues" evidence="10">
    <location>
        <begin position="680"/>
        <end position="691"/>
    </location>
</feature>
<feature type="region of interest" description="Disordered" evidence="10">
    <location>
        <begin position="469"/>
        <end position="641"/>
    </location>
</feature>
<feature type="compositionally biased region" description="Basic and acidic residues" evidence="10">
    <location>
        <begin position="964"/>
        <end position="973"/>
    </location>
</feature>
<dbReference type="EMBL" id="JAODUO010000072">
    <property type="protein sequence ID" value="KAK2190677.1"/>
    <property type="molecule type" value="Genomic_DNA"/>
</dbReference>
<evidence type="ECO:0000256" key="2">
    <source>
        <dbReference type="ARBA" id="ARBA00004496"/>
    </source>
</evidence>
<evidence type="ECO:0000256" key="1">
    <source>
        <dbReference type="ARBA" id="ARBA00004236"/>
    </source>
</evidence>
<feature type="compositionally biased region" description="Polar residues" evidence="10">
    <location>
        <begin position="190"/>
        <end position="211"/>
    </location>
</feature>
<feature type="region of interest" description="Disordered" evidence="10">
    <location>
        <begin position="49"/>
        <end position="75"/>
    </location>
</feature>
<feature type="region of interest" description="Disordered" evidence="10">
    <location>
        <begin position="1"/>
        <end position="25"/>
    </location>
</feature>
<feature type="region of interest" description="Disordered" evidence="10">
    <location>
        <begin position="1013"/>
        <end position="1090"/>
    </location>
</feature>
<dbReference type="GO" id="GO:1903078">
    <property type="term" value="P:positive regulation of protein localization to plasma membrane"/>
    <property type="evidence" value="ECO:0007669"/>
    <property type="project" value="TreeGrafter"/>
</dbReference>
<dbReference type="GO" id="GO:0005737">
    <property type="term" value="C:cytoplasm"/>
    <property type="evidence" value="ECO:0007669"/>
    <property type="project" value="UniProtKB-SubCell"/>
</dbReference>
<evidence type="ECO:0000256" key="7">
    <source>
        <dbReference type="ARBA" id="ARBA00022771"/>
    </source>
</evidence>
<feature type="region of interest" description="Disordered" evidence="10">
    <location>
        <begin position="190"/>
        <end position="367"/>
    </location>
</feature>
<feature type="compositionally biased region" description="Low complexity" evidence="10">
    <location>
        <begin position="494"/>
        <end position="508"/>
    </location>
</feature>
<evidence type="ECO:0000256" key="10">
    <source>
        <dbReference type="SAM" id="MobiDB-lite"/>
    </source>
</evidence>
<evidence type="ECO:0000256" key="4">
    <source>
        <dbReference type="ARBA" id="ARBA00022475"/>
    </source>
</evidence>
<dbReference type="InterPro" id="IPR039688">
    <property type="entry name" value="STAC1/2/3"/>
</dbReference>
<reference evidence="12" key="1">
    <citation type="journal article" date="2023" name="Mol. Biol. Evol.">
        <title>Third-Generation Sequencing Reveals the Adaptive Role of the Epigenome in Three Deep-Sea Polychaetes.</title>
        <authorList>
            <person name="Perez M."/>
            <person name="Aroh O."/>
            <person name="Sun Y."/>
            <person name="Lan Y."/>
            <person name="Juniper S.K."/>
            <person name="Young C.R."/>
            <person name="Angers B."/>
            <person name="Qian P.Y."/>
        </authorList>
    </citation>
    <scope>NUCLEOTIDE SEQUENCE</scope>
    <source>
        <strain evidence="12">R07B-5</strain>
    </source>
</reference>
<gene>
    <name evidence="12" type="ORF">NP493_70g03025</name>
</gene>
<feature type="compositionally biased region" description="Basic and acidic residues" evidence="10">
    <location>
        <begin position="522"/>
        <end position="538"/>
    </location>
</feature>
<feature type="region of interest" description="Disordered" evidence="10">
    <location>
        <begin position="869"/>
        <end position="894"/>
    </location>
</feature>
<sequence>MSAFVSHAQRSFSADDLSPSTSDHEKWEREALTDYLLSARGRSLVDKTRLNRGSGAGRCQDNDRQNSRRRAYEKQRSRSFDLMLGGGYNPCLWSPVEEHKQLGTSKYESISSEEGHPTDYIHLLRDNKDDIDGYSRPPSRKMMPNVRVFVPNNCGKLSIDTSIPSDPEYVHGHCIEPGLEQRGRRYLPTNQVLDSSSGLEQRSGRNASGDRSSYDKRSENLPMNLGVEKQTNCITDVRTPSRKVSPNINRCVAVNEHRSRRKSSASKAPDVESERRPSVVQNGDKRAPLMRQPASQCDALPQGVKSGRRESSAGRRESSAGRRESSAGRRESSAGRRESSAGRRDSSAGKRDTGRQLPQIPQENGEVKQRRLIAFHEKKSHSLDSSFEEYMDDSAEVNHHTGHHHGLSVQQRRARMMHEKSYSLDMPYVHHEEEFNRGSRKDLECSEQWHDTPRHVSYGDARTYAQAPFEHDRVPMHSEIVPGSEHPRTAPRGASSSAFARSATFISSGQEQRPARNAPSSHGDRERSSHEKRPEHSRSSQQYPGAEFYNTHHQVEPNKLDEKHKKNREKTTAGDVTASLSSHSRRASQPKNAPQQQVVKAKKVPSKLDLHKTRVDMQHKDKSEKSDAIQEKSGLRKTAQEKRFHQFRQQKSYSYEMPYEMERYEESKLPTEGHAPLTAQRRRRQHFHQQKSHSCEVPLAAPPSAAHNEAVWMQPERRYHRMAEAEGYATPSPTRSPRSPREAGNDLAVRSPRSPRDSGHFPSSDTLARSPRSPRDTGHVISDVTTRSPRSPRDTGALPLGDLPARASPRSPRDGGHLPPNEVTVRLPRSPRDMGDVSNGKTGDGKRFKNLAEREADFWKKKRMEFYQQQRSSSFAGHSSDDDRSERKEQQKNSHIVTDMLAQIAKEHSSYTGDEQLMTKLQEAINVEARQQHSRSTRMQRFREQKSHSLNVDSYTKPLPVDRGPLEVGERNRSASSSHASRRDSKSGPNNHKLMSLHSMKSIKTDDVHADKTNVSVSKHKAGSGSRESSRTRSPHPSSSIPRPVGGRGAPEDPPRTSVRATTDAAVTPQAGNGNSHKTSSSGTKLGTGLRKGCCIAPSGGSSDYSESFEHQPHCMTNTPPDTAPNVCHENCTDDVVGYPRRSQMVCPDENIAGVLSPSTQRSHHKKLNLRMKSFSVDSDNPSVTTPAVIDQASKSKSHSSGSVTNLHVGGGLQASSISPTMQHRGSRGRLPGFINPDVLHTDESQRFPANQQRSPTLGNSPKVARNTSTHNLYVALYGFKGREKDDLDLRARWRVTVTDMSDMDWWKGRCNGKTGYFPASYVTKVYQGEKVLQVVSGLETSSALSSIKLRKDQVVIQEGPEENGMIPIRTSDLDHFPCPAQYLTEVDS</sequence>
<keyword evidence="7" id="KW-0479">Metal-binding</keyword>
<feature type="region of interest" description="Disordered" evidence="10">
    <location>
        <begin position="726"/>
        <end position="850"/>
    </location>
</feature>
<feature type="compositionally biased region" description="Polar residues" evidence="10">
    <location>
        <begin position="589"/>
        <end position="598"/>
    </location>
</feature>
<evidence type="ECO:0000256" key="3">
    <source>
        <dbReference type="ARBA" id="ARBA00022443"/>
    </source>
</evidence>
<dbReference type="PANTHER" id="PTHR15135:SF7">
    <property type="entry name" value="STAC-LIKE, ISOFORM J"/>
    <property type="match status" value="1"/>
</dbReference>
<feature type="compositionally biased region" description="Low complexity" evidence="10">
    <location>
        <begin position="1035"/>
        <end position="1044"/>
    </location>
</feature>
<dbReference type="SMART" id="SM00326">
    <property type="entry name" value="SH3"/>
    <property type="match status" value="1"/>
</dbReference>
<keyword evidence="8" id="KW-0472">Membrane</keyword>
<dbReference type="GO" id="GO:0008270">
    <property type="term" value="F:zinc ion binding"/>
    <property type="evidence" value="ECO:0007669"/>
    <property type="project" value="UniProtKB-KW"/>
</dbReference>
<dbReference type="InterPro" id="IPR001452">
    <property type="entry name" value="SH3_domain"/>
</dbReference>
<dbReference type="Proteomes" id="UP001209878">
    <property type="component" value="Unassembled WGS sequence"/>
</dbReference>
<evidence type="ECO:0000313" key="13">
    <source>
        <dbReference type="Proteomes" id="UP001209878"/>
    </source>
</evidence>
<feature type="compositionally biased region" description="Basic and acidic residues" evidence="10">
    <location>
        <begin position="269"/>
        <end position="287"/>
    </location>
</feature>
<evidence type="ECO:0000313" key="12">
    <source>
        <dbReference type="EMBL" id="KAK2190677.1"/>
    </source>
</evidence>
<keyword evidence="7" id="KW-0862">Zinc</keyword>
<keyword evidence="4" id="KW-1003">Cell membrane</keyword>
<accession>A0AAD9UIP3</accession>
<evidence type="ECO:0000256" key="9">
    <source>
        <dbReference type="PROSITE-ProRule" id="PRU00192"/>
    </source>
</evidence>
<keyword evidence="6" id="KW-0677">Repeat</keyword>
<feature type="compositionally biased region" description="Polar residues" evidence="10">
    <location>
        <begin position="1214"/>
        <end position="1224"/>
    </location>
</feature>
<feature type="compositionally biased region" description="Basic and acidic residues" evidence="10">
    <location>
        <begin position="879"/>
        <end position="892"/>
    </location>
</feature>
<feature type="region of interest" description="Disordered" evidence="10">
    <location>
        <begin position="1191"/>
        <end position="1240"/>
    </location>
</feature>
<evidence type="ECO:0000259" key="11">
    <source>
        <dbReference type="PROSITE" id="PS50002"/>
    </source>
</evidence>
<dbReference type="GO" id="GO:0003009">
    <property type="term" value="P:skeletal muscle contraction"/>
    <property type="evidence" value="ECO:0007669"/>
    <property type="project" value="TreeGrafter"/>
</dbReference>
<feature type="region of interest" description="Disordered" evidence="10">
    <location>
        <begin position="929"/>
        <end position="997"/>
    </location>
</feature>
<dbReference type="InterPro" id="IPR036028">
    <property type="entry name" value="SH3-like_dom_sf"/>
</dbReference>
<feature type="compositionally biased region" description="Polar residues" evidence="10">
    <location>
        <begin position="1070"/>
        <end position="1085"/>
    </location>
</feature>
<feature type="region of interest" description="Disordered" evidence="10">
    <location>
        <begin position="665"/>
        <end position="702"/>
    </location>
</feature>
<evidence type="ECO:0000256" key="8">
    <source>
        <dbReference type="ARBA" id="ARBA00023136"/>
    </source>
</evidence>
<feature type="compositionally biased region" description="Basic and acidic residues" evidence="10">
    <location>
        <begin position="553"/>
        <end position="572"/>
    </location>
</feature>
<dbReference type="Pfam" id="PF26085">
    <property type="entry name" value="SH3_20"/>
    <property type="match status" value="1"/>
</dbReference>
<feature type="compositionally biased region" description="Basic and acidic residues" evidence="10">
    <location>
        <begin position="60"/>
        <end position="75"/>
    </location>
</feature>